<name>A0A974C341_XENLA</name>
<sequence>MTAKMKHTYAKAIPCTFMYTLKNKFFSARCTAGEKNVQRTNQCRMKLHHLLDQEVSRTKAVCNCLTAKHHSVLIKHDLQNSKGFYHKKL</sequence>
<dbReference type="Proteomes" id="UP000694892">
    <property type="component" value="Chromosome 8S"/>
</dbReference>
<dbReference type="AlphaFoldDB" id="A0A974C341"/>
<evidence type="ECO:0000313" key="1">
    <source>
        <dbReference type="EMBL" id="OCT65576.1"/>
    </source>
</evidence>
<protein>
    <submittedName>
        <fullName evidence="1">Uncharacterized protein</fullName>
    </submittedName>
</protein>
<accession>A0A974C341</accession>
<proteinExistence type="predicted"/>
<evidence type="ECO:0000313" key="2">
    <source>
        <dbReference type="Proteomes" id="UP000694892"/>
    </source>
</evidence>
<gene>
    <name evidence="1" type="ORF">XELAEV_18041814mg</name>
</gene>
<dbReference type="EMBL" id="CM004481">
    <property type="protein sequence ID" value="OCT65576.1"/>
    <property type="molecule type" value="Genomic_DNA"/>
</dbReference>
<reference evidence="2" key="1">
    <citation type="journal article" date="2016" name="Nature">
        <title>Genome evolution in the allotetraploid frog Xenopus laevis.</title>
        <authorList>
            <person name="Session A.M."/>
            <person name="Uno Y."/>
            <person name="Kwon T."/>
            <person name="Chapman J.A."/>
            <person name="Toyoda A."/>
            <person name="Takahashi S."/>
            <person name="Fukui A."/>
            <person name="Hikosaka A."/>
            <person name="Suzuki A."/>
            <person name="Kondo M."/>
            <person name="van Heeringen S.J."/>
            <person name="Quigley I."/>
            <person name="Heinz S."/>
            <person name="Ogino H."/>
            <person name="Ochi H."/>
            <person name="Hellsten U."/>
            <person name="Lyons J.B."/>
            <person name="Simakov O."/>
            <person name="Putnam N."/>
            <person name="Stites J."/>
            <person name="Kuroki Y."/>
            <person name="Tanaka T."/>
            <person name="Michiue T."/>
            <person name="Watanabe M."/>
            <person name="Bogdanovic O."/>
            <person name="Lister R."/>
            <person name="Georgiou G."/>
            <person name="Paranjpe S.S."/>
            <person name="van Kruijsbergen I."/>
            <person name="Shu S."/>
            <person name="Carlson J."/>
            <person name="Kinoshita T."/>
            <person name="Ohta Y."/>
            <person name="Mawaribuchi S."/>
            <person name="Jenkins J."/>
            <person name="Grimwood J."/>
            <person name="Schmutz J."/>
            <person name="Mitros T."/>
            <person name="Mozaffari S.V."/>
            <person name="Suzuki Y."/>
            <person name="Haramoto Y."/>
            <person name="Yamamoto T.S."/>
            <person name="Takagi C."/>
            <person name="Heald R."/>
            <person name="Miller K."/>
            <person name="Haudenschild C."/>
            <person name="Kitzman J."/>
            <person name="Nakayama T."/>
            <person name="Izutsu Y."/>
            <person name="Robert J."/>
            <person name="Fortriede J."/>
            <person name="Burns K."/>
            <person name="Lotay V."/>
            <person name="Karimi K."/>
            <person name="Yasuoka Y."/>
            <person name="Dichmann D.S."/>
            <person name="Flajnik M.F."/>
            <person name="Houston D.W."/>
            <person name="Shendure J."/>
            <person name="DuPasquier L."/>
            <person name="Vize P.D."/>
            <person name="Zorn A.M."/>
            <person name="Ito M."/>
            <person name="Marcotte E.M."/>
            <person name="Wallingford J.B."/>
            <person name="Ito Y."/>
            <person name="Asashima M."/>
            <person name="Ueno N."/>
            <person name="Matsuda Y."/>
            <person name="Veenstra G.J."/>
            <person name="Fujiyama A."/>
            <person name="Harland R.M."/>
            <person name="Taira M."/>
            <person name="Rokhsar D.S."/>
        </authorList>
    </citation>
    <scope>NUCLEOTIDE SEQUENCE [LARGE SCALE GENOMIC DNA]</scope>
    <source>
        <strain evidence="2">J</strain>
    </source>
</reference>
<organism evidence="1 2">
    <name type="scientific">Xenopus laevis</name>
    <name type="common">African clawed frog</name>
    <dbReference type="NCBI Taxonomy" id="8355"/>
    <lineage>
        <taxon>Eukaryota</taxon>
        <taxon>Metazoa</taxon>
        <taxon>Chordata</taxon>
        <taxon>Craniata</taxon>
        <taxon>Vertebrata</taxon>
        <taxon>Euteleostomi</taxon>
        <taxon>Amphibia</taxon>
        <taxon>Batrachia</taxon>
        <taxon>Anura</taxon>
        <taxon>Pipoidea</taxon>
        <taxon>Pipidae</taxon>
        <taxon>Xenopodinae</taxon>
        <taxon>Xenopus</taxon>
        <taxon>Xenopus</taxon>
    </lineage>
</organism>